<keyword evidence="3" id="KW-0418">Kinase</keyword>
<organism evidence="3 4">
    <name type="scientific">Gordonia humi</name>
    <dbReference type="NCBI Taxonomy" id="686429"/>
    <lineage>
        <taxon>Bacteria</taxon>
        <taxon>Bacillati</taxon>
        <taxon>Actinomycetota</taxon>
        <taxon>Actinomycetes</taxon>
        <taxon>Mycobacteriales</taxon>
        <taxon>Gordoniaceae</taxon>
        <taxon>Gordonia</taxon>
    </lineage>
</organism>
<dbReference type="Gene3D" id="3.30.1490.20">
    <property type="entry name" value="ATP-grasp fold, A domain"/>
    <property type="match status" value="1"/>
</dbReference>
<dbReference type="Pfam" id="PF01326">
    <property type="entry name" value="PPDK_N"/>
    <property type="match status" value="1"/>
</dbReference>
<dbReference type="InterPro" id="IPR051549">
    <property type="entry name" value="PEP_Utilizing_Enz"/>
</dbReference>
<dbReference type="Pfam" id="PF00391">
    <property type="entry name" value="PEP-utilizers"/>
    <property type="match status" value="1"/>
</dbReference>
<feature type="domain" description="PEP-utilising enzyme mobile" evidence="1">
    <location>
        <begin position="822"/>
        <end position="891"/>
    </location>
</feature>
<dbReference type="InterPro" id="IPR013815">
    <property type="entry name" value="ATP_grasp_subdomain_1"/>
</dbReference>
<dbReference type="RefSeq" id="WP_183369467.1">
    <property type="nucleotide sequence ID" value="NZ_BAABHL010000128.1"/>
</dbReference>
<dbReference type="AlphaFoldDB" id="A0A840ERE1"/>
<keyword evidence="4" id="KW-1185">Reference proteome</keyword>
<dbReference type="InterPro" id="IPR008279">
    <property type="entry name" value="PEP-util_enz_mobile_dom"/>
</dbReference>
<evidence type="ECO:0000259" key="1">
    <source>
        <dbReference type="Pfam" id="PF00391"/>
    </source>
</evidence>
<dbReference type="SUPFAM" id="SSF56059">
    <property type="entry name" value="Glutathione synthetase ATP-binding domain-like"/>
    <property type="match status" value="1"/>
</dbReference>
<evidence type="ECO:0000313" key="4">
    <source>
        <dbReference type="Proteomes" id="UP000551501"/>
    </source>
</evidence>
<dbReference type="Gene3D" id="3.50.30.10">
    <property type="entry name" value="Phosphohistidine domain"/>
    <property type="match status" value="1"/>
</dbReference>
<keyword evidence="3" id="KW-0670">Pyruvate</keyword>
<protein>
    <submittedName>
        <fullName evidence="3">Pyruvate,water dikinase</fullName>
        <ecNumber evidence="3">2.7.9.2</ecNumber>
    </submittedName>
</protein>
<proteinExistence type="predicted"/>
<sequence>MDYVIAFEERDRCVNETVGGKGKNLAELVADGFDVPGGFIVSTEAYGLALQEAGFASHVLADVRTIDYDDLAALDSVSGRIRSMIEAVAIPAALRDEVAKAYASLGDDMRVAVRSSGTAEDTAAASFAGLHDTFLEICGVDDVLDAIRRCWASMWTARAVSYRNSNGFDHGEASIAIVVQAMVHSAISGVMFTANPLNARTDEMVINASYGLGEAIVSGQVTPDEYVVGGDDLAIKRAHIGDKALTITRAESGSGTVTADTAGVDRTRPALTDEQIVELAGIGREVQRHYGGLPQDIEWGYVDGRFHLLQARPITGVDFTWDEGVDDWQTLPDDEDALWTFKYSEQYWTGGITPLFYSIRARESHRGIMDMSALAGFRDLLELRTYKYRFGTAYYSVDWDEPFQRYALPRLFRPSGSFNVPEDMQAATHAEPLDVKRWLRMMASINSSPTSSFYGWKKNARKFIFTPEEVAKANGLSETDMRKLSDSALYRYERDLQEQAIKFMESLWVGTHVQNLMIMGGFAQMVARYYKGENALIGQELMSGLPTNLQSQESQEFFRLSELIRHSPVLRQTFDGNQGAAFFTALEDSEEGRAFLERYTVFLTEHGHRGHADRDIYFSRRADDPSIDYEAFRMYLQAENPTPPWELERTVIAKREAAFDEVMAHIGKVRFGKVLQQLFTFLYDEVVDFLVLREDWRHYIDRITFAKRKAFLEVGRRAVERGFLDELDDCFFLSENELFSLIDGGQSDVLVKAKIAGRRKQFDRMNTRMVTPPMLLRGNDPIDDADEVIEGATQMAGIGTSGGVIEGIARVMPSMSMIGDLNPGEILVCNATDPGWAPVFSIIGGLVIETGGMLAHGSCLSREHGIPAVQLVNGMRMIPEGAHIRINGTSGSVEILDEALAAAGSAK</sequence>
<dbReference type="GO" id="GO:0005524">
    <property type="term" value="F:ATP binding"/>
    <property type="evidence" value="ECO:0007669"/>
    <property type="project" value="InterPro"/>
</dbReference>
<keyword evidence="3" id="KW-0808">Transferase</keyword>
<evidence type="ECO:0000313" key="3">
    <source>
        <dbReference type="EMBL" id="MBB4134272.1"/>
    </source>
</evidence>
<feature type="domain" description="Pyruvate phosphate dikinase AMP/ATP-binding" evidence="2">
    <location>
        <begin position="16"/>
        <end position="316"/>
    </location>
</feature>
<evidence type="ECO:0000259" key="2">
    <source>
        <dbReference type="Pfam" id="PF01326"/>
    </source>
</evidence>
<dbReference type="PANTHER" id="PTHR43615:SF1">
    <property type="entry name" value="PPDK_N DOMAIN-CONTAINING PROTEIN"/>
    <property type="match status" value="1"/>
</dbReference>
<comment type="caution">
    <text evidence="3">The sequence shown here is derived from an EMBL/GenBank/DDBJ whole genome shotgun (WGS) entry which is preliminary data.</text>
</comment>
<dbReference type="EC" id="2.7.9.2" evidence="3"/>
<dbReference type="PANTHER" id="PTHR43615">
    <property type="entry name" value="PHOSPHOENOLPYRUVATE SYNTHASE-RELATED"/>
    <property type="match status" value="1"/>
</dbReference>
<dbReference type="Proteomes" id="UP000551501">
    <property type="component" value="Unassembled WGS sequence"/>
</dbReference>
<accession>A0A840ERE1</accession>
<reference evidence="3 4" key="1">
    <citation type="submission" date="2020-08" db="EMBL/GenBank/DDBJ databases">
        <title>Sequencing the genomes of 1000 actinobacteria strains.</title>
        <authorList>
            <person name="Klenk H.-P."/>
        </authorList>
    </citation>
    <scope>NUCLEOTIDE SEQUENCE [LARGE SCALE GENOMIC DNA]</scope>
    <source>
        <strain evidence="3 4">DSM 45298</strain>
    </source>
</reference>
<dbReference type="SUPFAM" id="SSF52009">
    <property type="entry name" value="Phosphohistidine domain"/>
    <property type="match status" value="1"/>
</dbReference>
<dbReference type="Gene3D" id="3.30.470.20">
    <property type="entry name" value="ATP-grasp fold, B domain"/>
    <property type="match status" value="1"/>
</dbReference>
<gene>
    <name evidence="3" type="ORF">BKA16_000824</name>
</gene>
<dbReference type="GO" id="GO:0008986">
    <property type="term" value="F:pyruvate, water dikinase activity"/>
    <property type="evidence" value="ECO:0007669"/>
    <property type="project" value="UniProtKB-EC"/>
</dbReference>
<dbReference type="InterPro" id="IPR002192">
    <property type="entry name" value="PPDK_AMP/ATP-bd"/>
</dbReference>
<dbReference type="InterPro" id="IPR036637">
    <property type="entry name" value="Phosphohistidine_dom_sf"/>
</dbReference>
<dbReference type="EMBL" id="JACIFP010000001">
    <property type="protein sequence ID" value="MBB4134272.1"/>
    <property type="molecule type" value="Genomic_DNA"/>
</dbReference>
<name>A0A840ERE1_9ACTN</name>